<name>A0A679GYA6_9GAMM</name>
<evidence type="ECO:0000313" key="2">
    <source>
        <dbReference type="Proteomes" id="UP000501237"/>
    </source>
</evidence>
<organism evidence="1 2">
    <name type="scientific">Metapseudomonas otitidis</name>
    <dbReference type="NCBI Taxonomy" id="319939"/>
    <lineage>
        <taxon>Bacteria</taxon>
        <taxon>Pseudomonadati</taxon>
        <taxon>Pseudomonadota</taxon>
        <taxon>Gammaproteobacteria</taxon>
        <taxon>Pseudomonadales</taxon>
        <taxon>Pseudomonadaceae</taxon>
        <taxon>Metapseudomonas</taxon>
    </lineage>
</organism>
<dbReference type="Pfam" id="PF07277">
    <property type="entry name" value="SapC"/>
    <property type="match status" value="1"/>
</dbReference>
<dbReference type="InterPro" id="IPR010836">
    <property type="entry name" value="SapC"/>
</dbReference>
<reference evidence="1 2" key="1">
    <citation type="journal article" date="2020" name="Microbiol. Resour. Announc.">
        <title>Complete genome sequence of Pseudomonas otitidis strain MrB4, isolated from Lake Biwa in Japan.</title>
        <authorList>
            <person name="Miyazaki K."/>
            <person name="Hase E."/>
            <person name="Maruya T."/>
        </authorList>
    </citation>
    <scope>NUCLEOTIDE SEQUENCE [LARGE SCALE GENOMIC DNA]</scope>
    <source>
        <strain evidence="1 2">MrB4</strain>
    </source>
</reference>
<dbReference type="KEGG" id="poj:PtoMrB4_48910"/>
<dbReference type="EMBL" id="AP022642">
    <property type="protein sequence ID" value="BCA30914.1"/>
    <property type="molecule type" value="Genomic_DNA"/>
</dbReference>
<proteinExistence type="predicted"/>
<evidence type="ECO:0000313" key="1">
    <source>
        <dbReference type="EMBL" id="BCA30914.1"/>
    </source>
</evidence>
<dbReference type="AlphaFoldDB" id="A0A679GYA6"/>
<dbReference type="Proteomes" id="UP000501237">
    <property type="component" value="Chromosome"/>
</dbReference>
<gene>
    <name evidence="1" type="ORF">PtoMrB4_48910</name>
</gene>
<sequence>MTTLLLYKDIQALNREEHKALKLRAVEDCGFAGSTHLVPLAGLEFFQAAPHYPILFIGEGERLVPIALLGLKEGTNSYLDAQQRWQADTYIPAFVRRYPFVLAQDDAHNFTVCFDAAYEGWNEGEGRELFVEEGGNSAFLDEMIDFLQNFSAEMERTRLFVLKLEELGLLAKRTLQLTHSSGETFVLSDFLAVDEAKFLALDDAQVLELHKTGFLGWIYAHLMSLGNANRLFTRMVTSRGEAALH</sequence>
<protein>
    <submittedName>
        <fullName evidence="1">SapC family protein</fullName>
    </submittedName>
</protein>
<dbReference type="GeneID" id="57400119"/>
<dbReference type="RefSeq" id="WP_172434706.1">
    <property type="nucleotide sequence ID" value="NZ_AP022642.1"/>
</dbReference>
<accession>A0A679GYA6</accession>